<accession>A0AAV7L7P8</accession>
<organism evidence="2 3">
    <name type="scientific">Pleurodeles waltl</name>
    <name type="common">Iberian ribbed newt</name>
    <dbReference type="NCBI Taxonomy" id="8319"/>
    <lineage>
        <taxon>Eukaryota</taxon>
        <taxon>Metazoa</taxon>
        <taxon>Chordata</taxon>
        <taxon>Craniata</taxon>
        <taxon>Vertebrata</taxon>
        <taxon>Euteleostomi</taxon>
        <taxon>Amphibia</taxon>
        <taxon>Batrachia</taxon>
        <taxon>Caudata</taxon>
        <taxon>Salamandroidea</taxon>
        <taxon>Salamandridae</taxon>
        <taxon>Pleurodelinae</taxon>
        <taxon>Pleurodeles</taxon>
    </lineage>
</organism>
<comment type="caution">
    <text evidence="2">The sequence shown here is derived from an EMBL/GenBank/DDBJ whole genome shotgun (WGS) entry which is preliminary data.</text>
</comment>
<proteinExistence type="predicted"/>
<sequence length="88" mass="9266">MPTAPGRCPPARPSAPTPTRQRGLIKPLGGFPSGTLGLPLKLLEEAARRPAALDAPRPAVPRPAGASAALRWKAWRAGNGRFLVAEPW</sequence>
<dbReference type="Proteomes" id="UP001066276">
    <property type="component" value="Chromosome 11"/>
</dbReference>
<evidence type="ECO:0000256" key="1">
    <source>
        <dbReference type="SAM" id="MobiDB-lite"/>
    </source>
</evidence>
<feature type="compositionally biased region" description="Pro residues" evidence="1">
    <location>
        <begin position="7"/>
        <end position="16"/>
    </location>
</feature>
<dbReference type="AlphaFoldDB" id="A0AAV7L7P8"/>
<evidence type="ECO:0000313" key="2">
    <source>
        <dbReference type="EMBL" id="KAJ1087537.1"/>
    </source>
</evidence>
<dbReference type="EMBL" id="JANPWB010000015">
    <property type="protein sequence ID" value="KAJ1087537.1"/>
    <property type="molecule type" value="Genomic_DNA"/>
</dbReference>
<reference evidence="2" key="1">
    <citation type="journal article" date="2022" name="bioRxiv">
        <title>Sequencing and chromosome-scale assembly of the giantPleurodeles waltlgenome.</title>
        <authorList>
            <person name="Brown T."/>
            <person name="Elewa A."/>
            <person name="Iarovenko S."/>
            <person name="Subramanian E."/>
            <person name="Araus A.J."/>
            <person name="Petzold A."/>
            <person name="Susuki M."/>
            <person name="Suzuki K.-i.T."/>
            <person name="Hayashi T."/>
            <person name="Toyoda A."/>
            <person name="Oliveira C."/>
            <person name="Osipova E."/>
            <person name="Leigh N.D."/>
            <person name="Simon A."/>
            <person name="Yun M.H."/>
        </authorList>
    </citation>
    <scope>NUCLEOTIDE SEQUENCE</scope>
    <source>
        <strain evidence="2">20211129_DDA</strain>
        <tissue evidence="2">Liver</tissue>
    </source>
</reference>
<protein>
    <submittedName>
        <fullName evidence="2">Uncharacterized protein</fullName>
    </submittedName>
</protein>
<name>A0AAV7L7P8_PLEWA</name>
<gene>
    <name evidence="2" type="ORF">NDU88_000704</name>
</gene>
<evidence type="ECO:0000313" key="3">
    <source>
        <dbReference type="Proteomes" id="UP001066276"/>
    </source>
</evidence>
<keyword evidence="3" id="KW-1185">Reference proteome</keyword>
<feature type="region of interest" description="Disordered" evidence="1">
    <location>
        <begin position="1"/>
        <end position="30"/>
    </location>
</feature>